<dbReference type="EMBL" id="NFKP01000035">
    <property type="protein sequence ID" value="OUP67382.1"/>
    <property type="molecule type" value="Genomic_DNA"/>
</dbReference>
<evidence type="ECO:0000313" key="1">
    <source>
        <dbReference type="EMBL" id="OUP67382.1"/>
    </source>
</evidence>
<sequence length="231" mass="27462">MNYIWDLIIRAEEQGVRQEELIFKPQNPISPYEELGFENMNQSVLTDLAVEVNGIYRYAAIFERLLEERMGRYPELRELLFDILMHYLAQLDLRQGLCRQEYYQMFLCEDMNDGRFGNQSAIVFGSFSKEQRRQILLHILRLYELGPSRSLLRSAMKSVFPHSISYALVENGRQEFLLYVGFPETDILKKQVDFMCSLFVPFDYQIRLFWDIHFGIVGIEETMEIDNFIVY</sequence>
<name>A0A1Y4MNI6_9FIRM</name>
<protein>
    <recommendedName>
        <fullName evidence="3">Iron-dependent peroxidase</fullName>
    </recommendedName>
</protein>
<reference evidence="2" key="1">
    <citation type="submission" date="2017-04" db="EMBL/GenBank/DDBJ databases">
        <title>Function of individual gut microbiota members based on whole genome sequencing of pure cultures obtained from chicken caecum.</title>
        <authorList>
            <person name="Medvecky M."/>
            <person name="Cejkova D."/>
            <person name="Polansky O."/>
            <person name="Karasova D."/>
            <person name="Kubasova T."/>
            <person name="Cizek A."/>
            <person name="Rychlik I."/>
        </authorList>
    </citation>
    <scope>NUCLEOTIDE SEQUENCE [LARGE SCALE GENOMIC DNA]</scope>
    <source>
        <strain evidence="2">An175</strain>
    </source>
</reference>
<accession>A0A1Y4MNI6</accession>
<dbReference type="RefSeq" id="WP_087303252.1">
    <property type="nucleotide sequence ID" value="NZ_NFKP01000035.1"/>
</dbReference>
<organism evidence="1 2">
    <name type="scientific">Anaerotruncus colihominis</name>
    <dbReference type="NCBI Taxonomy" id="169435"/>
    <lineage>
        <taxon>Bacteria</taxon>
        <taxon>Bacillati</taxon>
        <taxon>Bacillota</taxon>
        <taxon>Clostridia</taxon>
        <taxon>Eubacteriales</taxon>
        <taxon>Oscillospiraceae</taxon>
        <taxon>Anaerotruncus</taxon>
    </lineage>
</organism>
<dbReference type="AlphaFoldDB" id="A0A1Y4MNI6"/>
<comment type="caution">
    <text evidence="1">The sequence shown here is derived from an EMBL/GenBank/DDBJ whole genome shotgun (WGS) entry which is preliminary data.</text>
</comment>
<proteinExistence type="predicted"/>
<evidence type="ECO:0008006" key="3">
    <source>
        <dbReference type="Google" id="ProtNLM"/>
    </source>
</evidence>
<gene>
    <name evidence="1" type="ORF">B5F11_18490</name>
</gene>
<dbReference type="Proteomes" id="UP000196386">
    <property type="component" value="Unassembled WGS sequence"/>
</dbReference>
<evidence type="ECO:0000313" key="2">
    <source>
        <dbReference type="Proteomes" id="UP000196386"/>
    </source>
</evidence>